<evidence type="ECO:0000313" key="3">
    <source>
        <dbReference type="Proteomes" id="UP000594380"/>
    </source>
</evidence>
<name>A0A7Y6K964_9BURK</name>
<dbReference type="AlphaFoldDB" id="A0A7Y6K964"/>
<feature type="transmembrane region" description="Helical" evidence="1">
    <location>
        <begin position="60"/>
        <end position="81"/>
    </location>
</feature>
<evidence type="ECO:0000313" key="2">
    <source>
        <dbReference type="EMBL" id="NUY06231.1"/>
    </source>
</evidence>
<keyword evidence="1" id="KW-0472">Membrane</keyword>
<reference evidence="2 3" key="1">
    <citation type="submission" date="2020-02" db="EMBL/GenBank/DDBJ databases">
        <title>Paraburkholderia simonii sp. nov. and Paraburkholderia youngii sp. nov. Brazilian and Mexican Mimosa-associated rhizobia.</title>
        <authorList>
            <person name="Mavima L."/>
            <person name="Beukes C.W."/>
            <person name="Chan W.Y."/>
            <person name="Palmer M."/>
            <person name="De Meyer S.E."/>
            <person name="James E.K."/>
            <person name="Venter S.N."/>
            <person name="Steenkamp E.T."/>
        </authorList>
    </citation>
    <scope>NUCLEOTIDE SEQUENCE [LARGE SCALE GENOMIC DNA]</scope>
    <source>
        <strain evidence="2 3">JPY169</strain>
    </source>
</reference>
<accession>A0A7Y6K964</accession>
<organism evidence="2 3">
    <name type="scientific">Paraburkholderia youngii</name>
    <dbReference type="NCBI Taxonomy" id="2782701"/>
    <lineage>
        <taxon>Bacteria</taxon>
        <taxon>Pseudomonadati</taxon>
        <taxon>Pseudomonadota</taxon>
        <taxon>Betaproteobacteria</taxon>
        <taxon>Burkholderiales</taxon>
        <taxon>Burkholderiaceae</taxon>
        <taxon>Paraburkholderia</taxon>
    </lineage>
</organism>
<dbReference type="Proteomes" id="UP000594380">
    <property type="component" value="Unassembled WGS sequence"/>
</dbReference>
<sequence>MSLTATIIAKLSRADYDTARRALDTASAFDEPDATPPEGFTWGAGARAYALASVAVNRPFLFWGGLLAVAAIPLLVVVRLIHG</sequence>
<dbReference type="EMBL" id="JAALDK010000004">
    <property type="protein sequence ID" value="NUY06231.1"/>
    <property type="molecule type" value="Genomic_DNA"/>
</dbReference>
<keyword evidence="1" id="KW-0812">Transmembrane</keyword>
<evidence type="ECO:0000256" key="1">
    <source>
        <dbReference type="SAM" id="Phobius"/>
    </source>
</evidence>
<gene>
    <name evidence="2" type="ORF">G5S42_43725</name>
</gene>
<protein>
    <submittedName>
        <fullName evidence="2">Uncharacterized protein</fullName>
    </submittedName>
</protein>
<proteinExistence type="predicted"/>
<keyword evidence="1" id="KW-1133">Transmembrane helix</keyword>
<comment type="caution">
    <text evidence="2">The sequence shown here is derived from an EMBL/GenBank/DDBJ whole genome shotgun (WGS) entry which is preliminary data.</text>
</comment>